<dbReference type="InterPro" id="IPR024654">
    <property type="entry name" value="Calcineurin-like_PHP_lpxH"/>
</dbReference>
<dbReference type="InterPro" id="IPR050126">
    <property type="entry name" value="Ap4A_hydrolase"/>
</dbReference>
<dbReference type="PIRSF" id="PIRSF000883">
    <property type="entry name" value="Pesterase_MJ0912"/>
    <property type="match status" value="1"/>
</dbReference>
<dbReference type="AlphaFoldDB" id="A0A430R2T1"/>
<accession>A0A430R2T1</accession>
<dbReference type="InterPro" id="IPR029052">
    <property type="entry name" value="Metallo-depent_PP-like"/>
</dbReference>
<proteinExistence type="inferred from homology"/>
<dbReference type="Gene3D" id="3.60.21.10">
    <property type="match status" value="1"/>
</dbReference>
<dbReference type="SUPFAM" id="SSF56300">
    <property type="entry name" value="Metallo-dependent phosphatases"/>
    <property type="match status" value="1"/>
</dbReference>
<dbReference type="EC" id="3.1.4.-" evidence="2"/>
<dbReference type="Pfam" id="PF12850">
    <property type="entry name" value="Metallophos_2"/>
    <property type="match status" value="1"/>
</dbReference>
<evidence type="ECO:0000313" key="4">
    <source>
        <dbReference type="EMBL" id="RTH01706.1"/>
    </source>
</evidence>
<dbReference type="RefSeq" id="WP_126178153.1">
    <property type="nucleotide sequence ID" value="NZ_PELN01000288.1"/>
</dbReference>
<dbReference type="PANTHER" id="PTHR42850">
    <property type="entry name" value="METALLOPHOSPHOESTERASE"/>
    <property type="match status" value="1"/>
</dbReference>
<dbReference type="GO" id="GO:0005737">
    <property type="term" value="C:cytoplasm"/>
    <property type="evidence" value="ECO:0007669"/>
    <property type="project" value="TreeGrafter"/>
</dbReference>
<keyword evidence="2" id="KW-0479">Metal-binding</keyword>
<evidence type="ECO:0000256" key="2">
    <source>
        <dbReference type="RuleBase" id="RU362039"/>
    </source>
</evidence>
<gene>
    <name evidence="4" type="ORF">CSW45_09460</name>
</gene>
<evidence type="ECO:0000313" key="5">
    <source>
        <dbReference type="Proteomes" id="UP000286910"/>
    </source>
</evidence>
<sequence>MRILILSDLHGNIWALRAILEAAGRVDAVLFAGDAVNYGPSPRGVLSWLRRAGAVAVRGNHDHAASFGADPKASPRKARLAQALLDWTREALREEDLAYLRSLPLYAVWAGDDGVRFALIHGSLQDPLYDYRLDPEVGEEALLEAAETLRAEVVIFGHTHLPFVRAIGGKLFVNPGSAGQPLDGDPRASFALYEGGRVTLHRVAYPMEELFRALEGLPLPPEEMGELLELYRKAR</sequence>
<reference evidence="4 5" key="1">
    <citation type="journal article" date="2019" name="Extremophiles">
        <title>Biogeography of thermophiles and predominance of Thermus scotoductus in domestic water heaters.</title>
        <authorList>
            <person name="Wilpiszeski R.L."/>
            <person name="Zhang Z."/>
            <person name="House C.H."/>
        </authorList>
    </citation>
    <scope>NUCLEOTIDE SEQUENCE [LARGE SCALE GENOMIC DNA]</scope>
    <source>
        <strain evidence="4 5">32_S32</strain>
    </source>
</reference>
<comment type="similarity">
    <text evidence="1 2">Belongs to the metallophosphoesterase superfamily. YfcE family.</text>
</comment>
<organism evidence="4 5">
    <name type="scientific">Thermus scotoductus</name>
    <dbReference type="NCBI Taxonomy" id="37636"/>
    <lineage>
        <taxon>Bacteria</taxon>
        <taxon>Thermotogati</taxon>
        <taxon>Deinococcota</taxon>
        <taxon>Deinococci</taxon>
        <taxon>Thermales</taxon>
        <taxon>Thermaceae</taxon>
        <taxon>Thermus</taxon>
    </lineage>
</organism>
<dbReference type="EMBL" id="PELR01000343">
    <property type="protein sequence ID" value="RTH01706.1"/>
    <property type="molecule type" value="Genomic_DNA"/>
</dbReference>
<name>A0A430R2T1_THESC</name>
<dbReference type="NCBIfam" id="TIGR00040">
    <property type="entry name" value="yfcE"/>
    <property type="match status" value="1"/>
</dbReference>
<dbReference type="PANTHER" id="PTHR42850:SF2">
    <property type="entry name" value="BLL5683 PROTEIN"/>
    <property type="match status" value="1"/>
</dbReference>
<dbReference type="InterPro" id="IPR000979">
    <property type="entry name" value="Phosphodiesterase_MJ0936/Vps29"/>
</dbReference>
<comment type="cofactor">
    <cofactor evidence="2">
        <name>a divalent metal cation</name>
        <dbReference type="ChEBI" id="CHEBI:60240"/>
    </cofactor>
</comment>
<comment type="caution">
    <text evidence="4">The sequence shown here is derived from an EMBL/GenBank/DDBJ whole genome shotgun (WGS) entry which is preliminary data.</text>
</comment>
<feature type="domain" description="Calcineurin-like phosphoesterase" evidence="3">
    <location>
        <begin position="1"/>
        <end position="193"/>
    </location>
</feature>
<dbReference type="GO" id="GO:0046872">
    <property type="term" value="F:metal ion binding"/>
    <property type="evidence" value="ECO:0007669"/>
    <property type="project" value="UniProtKB-KW"/>
</dbReference>
<evidence type="ECO:0000256" key="1">
    <source>
        <dbReference type="ARBA" id="ARBA00008950"/>
    </source>
</evidence>
<dbReference type="InterPro" id="IPR011152">
    <property type="entry name" value="Pesterase_MJ0912"/>
</dbReference>
<evidence type="ECO:0000259" key="3">
    <source>
        <dbReference type="Pfam" id="PF12850"/>
    </source>
</evidence>
<protein>
    <recommendedName>
        <fullName evidence="2">Phosphoesterase</fullName>
        <ecNumber evidence="2">3.1.4.-</ecNumber>
    </recommendedName>
</protein>
<dbReference type="Proteomes" id="UP000286910">
    <property type="component" value="Unassembled WGS sequence"/>
</dbReference>
<dbReference type="GO" id="GO:0016791">
    <property type="term" value="F:phosphatase activity"/>
    <property type="evidence" value="ECO:0007669"/>
    <property type="project" value="TreeGrafter"/>
</dbReference>